<evidence type="ECO:0000256" key="2">
    <source>
        <dbReference type="ARBA" id="ARBA00011006"/>
    </source>
</evidence>
<reference evidence="8" key="2">
    <citation type="journal article" date="2022" name="Microbiol. Resour. Announc.">
        <title>Metagenome Sequencing to Explore Phylogenomics of Terrestrial Cyanobacteria.</title>
        <authorList>
            <person name="Ward R.D."/>
            <person name="Stajich J.E."/>
            <person name="Johansen J.R."/>
            <person name="Huntemann M."/>
            <person name="Clum A."/>
            <person name="Foster B."/>
            <person name="Foster B."/>
            <person name="Roux S."/>
            <person name="Palaniappan K."/>
            <person name="Varghese N."/>
            <person name="Mukherjee S."/>
            <person name="Reddy T.B.K."/>
            <person name="Daum C."/>
            <person name="Copeland A."/>
            <person name="Chen I.A."/>
            <person name="Ivanova N.N."/>
            <person name="Kyrpides N.C."/>
            <person name="Shapiro N."/>
            <person name="Eloe-Fadrosh E.A."/>
            <person name="Pietrasiak N."/>
        </authorList>
    </citation>
    <scope>NUCLEOTIDE SEQUENCE</scope>
    <source>
        <strain evidence="8">JT2-VF2</strain>
    </source>
</reference>
<keyword evidence="6 7" id="KW-0472">Membrane</keyword>
<sequence length="90" mass="9002">MNIIAWLVLGLIAGAIAKAIYPGHQGGGILGTIILGIIGAFVGGSLGVFFSTGTFALTAPTLSITGIIVAVLGALVAVFLWNLLTHRSAA</sequence>
<evidence type="ECO:0000256" key="4">
    <source>
        <dbReference type="ARBA" id="ARBA00022692"/>
    </source>
</evidence>
<organism evidence="8 9">
    <name type="scientific">Mojavia pulchra JT2-VF2</name>
    <dbReference type="NCBI Taxonomy" id="287848"/>
    <lineage>
        <taxon>Bacteria</taxon>
        <taxon>Bacillati</taxon>
        <taxon>Cyanobacteriota</taxon>
        <taxon>Cyanophyceae</taxon>
        <taxon>Nostocales</taxon>
        <taxon>Nostocaceae</taxon>
    </lineage>
</organism>
<dbReference type="PANTHER" id="PTHR33884">
    <property type="entry name" value="UPF0410 PROTEIN YMGE"/>
    <property type="match status" value="1"/>
</dbReference>
<name>A0A951PXN4_9NOST</name>
<evidence type="ECO:0000256" key="6">
    <source>
        <dbReference type="ARBA" id="ARBA00023136"/>
    </source>
</evidence>
<evidence type="ECO:0000313" key="8">
    <source>
        <dbReference type="EMBL" id="MBW4561118.1"/>
    </source>
</evidence>
<dbReference type="AlphaFoldDB" id="A0A951PXN4"/>
<accession>A0A951PXN4</accession>
<comment type="subcellular location">
    <subcellularLocation>
        <location evidence="1">Cell membrane</location>
        <topology evidence="1">Multi-pass membrane protein</topology>
    </subcellularLocation>
</comment>
<protein>
    <submittedName>
        <fullName evidence="8">GlsB/YeaQ/YmgE family stress response membrane protein</fullName>
    </submittedName>
</protein>
<dbReference type="EMBL" id="JAHHHN010000004">
    <property type="protein sequence ID" value="MBW4561118.1"/>
    <property type="molecule type" value="Genomic_DNA"/>
</dbReference>
<comment type="similarity">
    <text evidence="2">Belongs to the UPF0410 family.</text>
</comment>
<evidence type="ECO:0000256" key="1">
    <source>
        <dbReference type="ARBA" id="ARBA00004651"/>
    </source>
</evidence>
<reference evidence="8" key="1">
    <citation type="submission" date="2021-05" db="EMBL/GenBank/DDBJ databases">
        <authorList>
            <person name="Pietrasiak N."/>
            <person name="Ward R."/>
            <person name="Stajich J.E."/>
            <person name="Kurbessoian T."/>
        </authorList>
    </citation>
    <scope>NUCLEOTIDE SEQUENCE</scope>
    <source>
        <strain evidence="8">JT2-VF2</strain>
    </source>
</reference>
<feature type="transmembrane region" description="Helical" evidence="7">
    <location>
        <begin position="29"/>
        <end position="50"/>
    </location>
</feature>
<proteinExistence type="inferred from homology"/>
<dbReference type="PANTHER" id="PTHR33884:SF3">
    <property type="entry name" value="UPF0410 PROTEIN YMGE"/>
    <property type="match status" value="1"/>
</dbReference>
<evidence type="ECO:0000256" key="7">
    <source>
        <dbReference type="SAM" id="Phobius"/>
    </source>
</evidence>
<evidence type="ECO:0000256" key="3">
    <source>
        <dbReference type="ARBA" id="ARBA00022475"/>
    </source>
</evidence>
<keyword evidence="3" id="KW-1003">Cell membrane</keyword>
<evidence type="ECO:0000313" key="9">
    <source>
        <dbReference type="Proteomes" id="UP000715781"/>
    </source>
</evidence>
<dbReference type="InterPro" id="IPR007341">
    <property type="entry name" value="Transgly_assoc"/>
</dbReference>
<evidence type="ECO:0000256" key="5">
    <source>
        <dbReference type="ARBA" id="ARBA00022989"/>
    </source>
</evidence>
<gene>
    <name evidence="8" type="ORF">KME32_08140</name>
</gene>
<keyword evidence="4 7" id="KW-0812">Transmembrane</keyword>
<dbReference type="GO" id="GO:0005886">
    <property type="term" value="C:plasma membrane"/>
    <property type="evidence" value="ECO:0007669"/>
    <property type="project" value="UniProtKB-SubCell"/>
</dbReference>
<keyword evidence="5 7" id="KW-1133">Transmembrane helix</keyword>
<feature type="transmembrane region" description="Helical" evidence="7">
    <location>
        <begin position="62"/>
        <end position="84"/>
    </location>
</feature>
<dbReference type="Pfam" id="PF04226">
    <property type="entry name" value="Transgly_assoc"/>
    <property type="match status" value="1"/>
</dbReference>
<dbReference type="Proteomes" id="UP000715781">
    <property type="component" value="Unassembled WGS sequence"/>
</dbReference>
<comment type="caution">
    <text evidence="8">The sequence shown here is derived from an EMBL/GenBank/DDBJ whole genome shotgun (WGS) entry which is preliminary data.</text>
</comment>